<dbReference type="Proteomes" id="UP000799423">
    <property type="component" value="Unassembled WGS sequence"/>
</dbReference>
<reference evidence="2" key="1">
    <citation type="submission" date="2020-01" db="EMBL/GenBank/DDBJ databases">
        <authorList>
            <consortium name="DOE Joint Genome Institute"/>
            <person name="Haridas S."/>
            <person name="Albert R."/>
            <person name="Binder M."/>
            <person name="Bloem J."/>
            <person name="Labutti K."/>
            <person name="Salamov A."/>
            <person name="Andreopoulos B."/>
            <person name="Baker S.E."/>
            <person name="Barry K."/>
            <person name="Bills G."/>
            <person name="Bluhm B.H."/>
            <person name="Cannon C."/>
            <person name="Castanera R."/>
            <person name="Culley D.E."/>
            <person name="Daum C."/>
            <person name="Ezra D."/>
            <person name="Gonzalez J.B."/>
            <person name="Henrissat B."/>
            <person name="Kuo A."/>
            <person name="Liang C."/>
            <person name="Lipzen A."/>
            <person name="Lutzoni F."/>
            <person name="Magnuson J."/>
            <person name="Mondo S."/>
            <person name="Nolan M."/>
            <person name="Ohm R."/>
            <person name="Pangilinan J."/>
            <person name="Park H.-J."/>
            <person name="Ramirez L."/>
            <person name="Alfaro M."/>
            <person name="Sun H."/>
            <person name="Tritt A."/>
            <person name="Yoshinaga Y."/>
            <person name="Zwiers L.-H."/>
            <person name="Turgeon B.G."/>
            <person name="Goodwin S.B."/>
            <person name="Spatafora J.W."/>
            <person name="Crous P.W."/>
            <person name="Grigoriev I.V."/>
        </authorList>
    </citation>
    <scope>NUCLEOTIDE SEQUENCE</scope>
    <source>
        <strain evidence="2">IPT5</strain>
    </source>
</reference>
<protein>
    <submittedName>
        <fullName evidence="2">Uncharacterized protein</fullName>
    </submittedName>
</protein>
<organism evidence="2 3">
    <name type="scientific">Plenodomus tracheiphilus IPT5</name>
    <dbReference type="NCBI Taxonomy" id="1408161"/>
    <lineage>
        <taxon>Eukaryota</taxon>
        <taxon>Fungi</taxon>
        <taxon>Dikarya</taxon>
        <taxon>Ascomycota</taxon>
        <taxon>Pezizomycotina</taxon>
        <taxon>Dothideomycetes</taxon>
        <taxon>Pleosporomycetidae</taxon>
        <taxon>Pleosporales</taxon>
        <taxon>Pleosporineae</taxon>
        <taxon>Leptosphaeriaceae</taxon>
        <taxon>Plenodomus</taxon>
    </lineage>
</organism>
<evidence type="ECO:0000313" key="2">
    <source>
        <dbReference type="EMBL" id="KAF2848228.1"/>
    </source>
</evidence>
<dbReference type="EMBL" id="MU006319">
    <property type="protein sequence ID" value="KAF2848228.1"/>
    <property type="molecule type" value="Genomic_DNA"/>
</dbReference>
<gene>
    <name evidence="2" type="ORF">T440DRAFT_536825</name>
</gene>
<dbReference type="OrthoDB" id="3691583at2759"/>
<evidence type="ECO:0000256" key="1">
    <source>
        <dbReference type="SAM" id="MobiDB-lite"/>
    </source>
</evidence>
<feature type="region of interest" description="Disordered" evidence="1">
    <location>
        <begin position="55"/>
        <end position="74"/>
    </location>
</feature>
<sequence>MPTAIIEQDVAVKDPASIILNAHAGQRTAESTHDVRSTAVVQSNQTSILKVRNTDANEKNTNGSTIMPSDGEGELTTLGSTTLTETKTKANESAIPGSSLPQPFVKTPQSRRPLESTLQQSLVKSPEQQLIRATRIVHNQSTQTSDLDNQLLAAVPVSIDKTSRFVTFQKMERTAFAVGDIAWYPILRPSNDPSYSDLETKHGKICAKIYPVIVVAKLEDCMICVPILTAGDRGLENKPASIRARSTYVVTQGNLRTVPQEFILEPRVVFEVSIEKSKLGILSYSPSPNAFVDVLDHVQISYDSRFKKEVCLTPKSTGYIVAMRAIAALFCARPCLDLHVMVYVSNWWQKRIERRRAAMMEATKAAQGSKP</sequence>
<name>A0A6A7B1J3_9PLEO</name>
<feature type="region of interest" description="Disordered" evidence="1">
    <location>
        <begin position="88"/>
        <end position="108"/>
    </location>
</feature>
<proteinExistence type="predicted"/>
<evidence type="ECO:0000313" key="3">
    <source>
        <dbReference type="Proteomes" id="UP000799423"/>
    </source>
</evidence>
<accession>A0A6A7B1J3</accession>
<keyword evidence="3" id="KW-1185">Reference proteome</keyword>
<dbReference type="AlphaFoldDB" id="A0A6A7B1J3"/>